<sequence length="495" mass="58546">MHSHSQLAIDYQNANKTKSSLIFSFLRIDKNVLYLNISLDKLNSKYLKISFKQMNQNQLNIYYLSKKLNQTKNKRKKEKKMEASLIKQIQEDFKNEDIYEHCPYLKQEKEKFDSYALSICQKYETENHTLNGTTAQQTKNPDMITGSYEPSQKELEMFKNIANYAKEQILAFKEEKINLKENSHFYGFDDSVIELDQLKIHDDGKIKYKNKQDLNIITFLIPGYNINEDKASMYFENFVNYKYKESKTNLFVFFKWSDSSILRITQNFFNNIKKNQESQNYEVYLENLLTSFLNEKDWDNIFKIIAYLVIKAIKVFISLKIKEFDYLNDVISLFETVVNSIIDYFKDSYQQSQNAGAALAEYLNNWDLIKNLKIDFIGYEFGTVVTAYALKNLVNPARYIILIKGFATITEIEESQKNFQMCYNFYTTKDFSIYQFFEKAKLLGDKPFVGTKEISLNNKLIKNKNIDDHDNKMQELYDFAMEAFNNPNNKQIMIL</sequence>
<protein>
    <recommendedName>
        <fullName evidence="3">Transmembrane protein</fullName>
    </recommendedName>
</protein>
<evidence type="ECO:0000313" key="2">
    <source>
        <dbReference type="Proteomes" id="UP000009168"/>
    </source>
</evidence>
<evidence type="ECO:0000313" key="1">
    <source>
        <dbReference type="EMBL" id="EAR91225.2"/>
    </source>
</evidence>
<evidence type="ECO:0008006" key="3">
    <source>
        <dbReference type="Google" id="ProtNLM"/>
    </source>
</evidence>
<dbReference type="HOGENOM" id="CLU_429327_0_0_1"/>
<dbReference type="AlphaFoldDB" id="Q231S7"/>
<accession>Q231S7</accession>
<proteinExistence type="predicted"/>
<dbReference type="GeneID" id="7842024"/>
<dbReference type="InParanoid" id="Q231S7"/>
<gene>
    <name evidence="1" type="ORF">TTHERM_00782140</name>
</gene>
<reference evidence="2" key="1">
    <citation type="journal article" date="2006" name="PLoS Biol.">
        <title>Macronuclear genome sequence of the ciliate Tetrahymena thermophila, a model eukaryote.</title>
        <authorList>
            <person name="Eisen J.A."/>
            <person name="Coyne R.S."/>
            <person name="Wu M."/>
            <person name="Wu D."/>
            <person name="Thiagarajan M."/>
            <person name="Wortman J.R."/>
            <person name="Badger J.H."/>
            <person name="Ren Q."/>
            <person name="Amedeo P."/>
            <person name="Jones K.M."/>
            <person name="Tallon L.J."/>
            <person name="Delcher A.L."/>
            <person name="Salzberg S.L."/>
            <person name="Silva J.C."/>
            <person name="Haas B.J."/>
            <person name="Majoros W.H."/>
            <person name="Farzad M."/>
            <person name="Carlton J.M."/>
            <person name="Smith R.K. Jr."/>
            <person name="Garg J."/>
            <person name="Pearlman R.E."/>
            <person name="Karrer K.M."/>
            <person name="Sun L."/>
            <person name="Manning G."/>
            <person name="Elde N.C."/>
            <person name="Turkewitz A.P."/>
            <person name="Asai D.J."/>
            <person name="Wilkes D.E."/>
            <person name="Wang Y."/>
            <person name="Cai H."/>
            <person name="Collins K."/>
            <person name="Stewart B.A."/>
            <person name="Lee S.R."/>
            <person name="Wilamowska K."/>
            <person name="Weinberg Z."/>
            <person name="Ruzzo W.L."/>
            <person name="Wloga D."/>
            <person name="Gaertig J."/>
            <person name="Frankel J."/>
            <person name="Tsao C.-C."/>
            <person name="Gorovsky M.A."/>
            <person name="Keeling P.J."/>
            <person name="Waller R.F."/>
            <person name="Patron N.J."/>
            <person name="Cherry J.M."/>
            <person name="Stover N.A."/>
            <person name="Krieger C.J."/>
            <person name="del Toro C."/>
            <person name="Ryder H.F."/>
            <person name="Williamson S.C."/>
            <person name="Barbeau R.A."/>
            <person name="Hamilton E.P."/>
            <person name="Orias E."/>
        </authorList>
    </citation>
    <scope>NUCLEOTIDE SEQUENCE [LARGE SCALE GENOMIC DNA]</scope>
    <source>
        <strain evidence="2">SB210</strain>
    </source>
</reference>
<dbReference type="EMBL" id="GG662770">
    <property type="protein sequence ID" value="EAR91225.2"/>
    <property type="molecule type" value="Genomic_DNA"/>
</dbReference>
<keyword evidence="2" id="KW-1185">Reference proteome</keyword>
<dbReference type="KEGG" id="tet:TTHERM_00782140"/>
<dbReference type="RefSeq" id="XP_001011470.2">
    <property type="nucleotide sequence ID" value="XM_001011470.2"/>
</dbReference>
<name>Q231S7_TETTS</name>
<organism evidence="1 2">
    <name type="scientific">Tetrahymena thermophila (strain SB210)</name>
    <dbReference type="NCBI Taxonomy" id="312017"/>
    <lineage>
        <taxon>Eukaryota</taxon>
        <taxon>Sar</taxon>
        <taxon>Alveolata</taxon>
        <taxon>Ciliophora</taxon>
        <taxon>Intramacronucleata</taxon>
        <taxon>Oligohymenophorea</taxon>
        <taxon>Hymenostomatida</taxon>
        <taxon>Tetrahymenina</taxon>
        <taxon>Tetrahymenidae</taxon>
        <taxon>Tetrahymena</taxon>
    </lineage>
</organism>
<dbReference type="Proteomes" id="UP000009168">
    <property type="component" value="Unassembled WGS sequence"/>
</dbReference>